<organism evidence="1 2">
    <name type="scientific">Frankia torreyi</name>
    <dbReference type="NCBI Taxonomy" id="1856"/>
    <lineage>
        <taxon>Bacteria</taxon>
        <taxon>Bacillati</taxon>
        <taxon>Actinomycetota</taxon>
        <taxon>Actinomycetes</taxon>
        <taxon>Frankiales</taxon>
        <taxon>Frankiaceae</taxon>
        <taxon>Frankia</taxon>
    </lineage>
</organism>
<comment type="caution">
    <text evidence="1">The sequence shown here is derived from an EMBL/GenBank/DDBJ whole genome shotgun (WGS) entry which is preliminary data.</text>
</comment>
<dbReference type="CDD" id="cd07067">
    <property type="entry name" value="HP_PGM_like"/>
    <property type="match status" value="1"/>
</dbReference>
<dbReference type="PANTHER" id="PTHR48100:SF51">
    <property type="entry name" value="PHOSPHOGLYCERATE MUTASE"/>
    <property type="match status" value="1"/>
</dbReference>
<dbReference type="RefSeq" id="WP_044885092.1">
    <property type="nucleotide sequence ID" value="NZ_JYFN01000015.1"/>
</dbReference>
<dbReference type="PANTHER" id="PTHR48100">
    <property type="entry name" value="BROAD-SPECIFICITY PHOSPHATASE YOR283W-RELATED"/>
    <property type="match status" value="1"/>
</dbReference>
<evidence type="ECO:0000313" key="2">
    <source>
        <dbReference type="Proteomes" id="UP000032545"/>
    </source>
</evidence>
<dbReference type="Gene3D" id="3.40.50.1240">
    <property type="entry name" value="Phosphoglycerate mutase-like"/>
    <property type="match status" value="1"/>
</dbReference>
<protein>
    <submittedName>
        <fullName evidence="1">Fructose-2,6-bisphosphatase</fullName>
    </submittedName>
</protein>
<reference evidence="1 2" key="2">
    <citation type="journal article" date="2016" name="Genome Announc.">
        <title>Permanent Draft Genome Sequences for Two Variants of Frankia sp. Strain CpI1, the First Frankia Strain Isolated from Root Nodules of Comptonia peregrina.</title>
        <authorList>
            <person name="Oshone R."/>
            <person name="Hurst S.G.IV."/>
            <person name="Abebe-Akele F."/>
            <person name="Simpson S."/>
            <person name="Morris K."/>
            <person name="Thomas W.K."/>
            <person name="Tisa L.S."/>
        </authorList>
    </citation>
    <scope>NUCLEOTIDE SEQUENCE [LARGE SCALE GENOMIC DNA]</scope>
    <source>
        <strain evidence="2">CpI1-S</strain>
    </source>
</reference>
<dbReference type="GO" id="GO:0016791">
    <property type="term" value="F:phosphatase activity"/>
    <property type="evidence" value="ECO:0007669"/>
    <property type="project" value="TreeGrafter"/>
</dbReference>
<dbReference type="OrthoDB" id="3215466at2"/>
<dbReference type="PATRIC" id="fig|1502723.3.peg.1507"/>
<dbReference type="AlphaFoldDB" id="A0A0D8BGI4"/>
<dbReference type="InterPro" id="IPR029033">
    <property type="entry name" value="His_PPase_superfam"/>
</dbReference>
<name>A0A0D8BGI4_9ACTN</name>
<reference evidence="2" key="1">
    <citation type="submission" date="2015-02" db="EMBL/GenBank/DDBJ databases">
        <title>Draft Genome of Frankia sp. CpI1-S.</title>
        <authorList>
            <person name="Oshone R.T."/>
            <person name="Ngom M."/>
            <person name="Ghodhbane-Gtari F."/>
            <person name="Gtari M."/>
            <person name="Morris K."/>
            <person name="Thomas K."/>
            <person name="Sen A."/>
            <person name="Tisa L.S."/>
        </authorList>
    </citation>
    <scope>NUCLEOTIDE SEQUENCE [LARGE SCALE GENOMIC DNA]</scope>
    <source>
        <strain evidence="2">CpI1-S</strain>
    </source>
</reference>
<dbReference type="SUPFAM" id="SSF53254">
    <property type="entry name" value="Phosphoglycerate mutase-like"/>
    <property type="match status" value="1"/>
</dbReference>
<dbReference type="Proteomes" id="UP000032545">
    <property type="component" value="Unassembled WGS sequence"/>
</dbReference>
<evidence type="ECO:0000313" key="1">
    <source>
        <dbReference type="EMBL" id="KJE23231.1"/>
    </source>
</evidence>
<dbReference type="EMBL" id="JYFN01000015">
    <property type="protein sequence ID" value="KJE23231.1"/>
    <property type="molecule type" value="Genomic_DNA"/>
</dbReference>
<dbReference type="SMART" id="SM00855">
    <property type="entry name" value="PGAM"/>
    <property type="match status" value="1"/>
</dbReference>
<sequence length="226" mass="24754">MTGPTQEPVDGEPGQHPLTRVHLVRHGEVFNPEKVLYGRLPGFGLSETGHRQAKVTAEFLAGLDIAAVVASPLDRAQQTATPIAAAHGLPIEVDPRLIESRNAFEGKPFEAGPAVLRYPHLWRLLANPFRPSWGEPYTEIAERMLAAVAEWRDVHPGRHVVLVSHQLPVWTARRALEGVHLWHRPDRRQCGLASVTTAVYRGRELVGVEYAEPNGPTANLPGSVGA</sequence>
<dbReference type="GO" id="GO:0005737">
    <property type="term" value="C:cytoplasm"/>
    <property type="evidence" value="ECO:0007669"/>
    <property type="project" value="TreeGrafter"/>
</dbReference>
<dbReference type="InterPro" id="IPR050275">
    <property type="entry name" value="PGM_Phosphatase"/>
</dbReference>
<keyword evidence="2" id="KW-1185">Reference proteome</keyword>
<gene>
    <name evidence="1" type="ORF">FF36_02434</name>
</gene>
<accession>A0A0D8BGI4</accession>
<dbReference type="Pfam" id="PF00300">
    <property type="entry name" value="His_Phos_1"/>
    <property type="match status" value="1"/>
</dbReference>
<dbReference type="InterPro" id="IPR013078">
    <property type="entry name" value="His_Pase_superF_clade-1"/>
</dbReference>
<proteinExistence type="predicted"/>